<protein>
    <submittedName>
        <fullName evidence="1">Uncharacterized protein</fullName>
    </submittedName>
</protein>
<evidence type="ECO:0000313" key="1">
    <source>
        <dbReference type="EMBL" id="KAG0437898.1"/>
    </source>
</evidence>
<organism evidence="1 2">
    <name type="scientific">Ixodes persulcatus</name>
    <name type="common">Taiga tick</name>
    <dbReference type="NCBI Taxonomy" id="34615"/>
    <lineage>
        <taxon>Eukaryota</taxon>
        <taxon>Metazoa</taxon>
        <taxon>Ecdysozoa</taxon>
        <taxon>Arthropoda</taxon>
        <taxon>Chelicerata</taxon>
        <taxon>Arachnida</taxon>
        <taxon>Acari</taxon>
        <taxon>Parasitiformes</taxon>
        <taxon>Ixodida</taxon>
        <taxon>Ixodoidea</taxon>
        <taxon>Ixodidae</taxon>
        <taxon>Ixodinae</taxon>
        <taxon>Ixodes</taxon>
    </lineage>
</organism>
<name>A0AC60QNU4_IXOPE</name>
<gene>
    <name evidence="1" type="ORF">HPB47_017238</name>
</gene>
<sequence>LQRPWKYWKNKGLRFGIQLDPGNPGSPCVKAETSRVDRLLDIRTMDELMRAAFNKFSDRPCLGTRPVLAESEEMKDGKVLKKLSLGDYEWITFNNVDCKVNLICRGLMAVGIRPRKYLAVLAETRQEWILTAMACFRLNVPLVTLYATLGEDGIIRALQDTEVSHLVTSYDLMPKIANIVPKTPSLTHVIYMESPTSKELVVVPDRVKVVPFSELEKLGKTTKTPSNGVAPTADDIAIIMYTSGATGIPKGVMVTHKNIISTVKGLSVNCQEQGGSNNDAYIAYLPLAHIMELLTECLSIGLGAKVGFSSALTLTDKSTGLQPGCPGDATLLQPTVVVCPPLILDRIRKSITEIAASKGPFFARVFEYAVAYKCFWLRLGFNTPILNRLVFNKMRALLGGRFTMVGTGSAPLAVDTDAFIRACLDCCPVGGYGLTETAGSATLKDMDDQSFGRVGSPILGGYVKLVNWDEGDYRVTDKPHPRGEIVVGGDCVTQGYFRNETLTKEYFKKEDGMQWFYTGDIGELYPDGTFSIIDRKKDLLKLQHGEYVSLGKVETELKTCRLVDNICVH</sequence>
<dbReference type="Proteomes" id="UP000805193">
    <property type="component" value="Unassembled WGS sequence"/>
</dbReference>
<reference evidence="1 2" key="1">
    <citation type="journal article" date="2020" name="Cell">
        <title>Large-Scale Comparative Analyses of Tick Genomes Elucidate Their Genetic Diversity and Vector Capacities.</title>
        <authorList>
            <consortium name="Tick Genome and Microbiome Consortium (TIGMIC)"/>
            <person name="Jia N."/>
            <person name="Wang J."/>
            <person name="Shi W."/>
            <person name="Du L."/>
            <person name="Sun Y."/>
            <person name="Zhan W."/>
            <person name="Jiang J.F."/>
            <person name="Wang Q."/>
            <person name="Zhang B."/>
            <person name="Ji P."/>
            <person name="Bell-Sakyi L."/>
            <person name="Cui X.M."/>
            <person name="Yuan T.T."/>
            <person name="Jiang B.G."/>
            <person name="Yang W.F."/>
            <person name="Lam T.T."/>
            <person name="Chang Q.C."/>
            <person name="Ding S.J."/>
            <person name="Wang X.J."/>
            <person name="Zhu J.G."/>
            <person name="Ruan X.D."/>
            <person name="Zhao L."/>
            <person name="Wei J.T."/>
            <person name="Ye R.Z."/>
            <person name="Que T.C."/>
            <person name="Du C.H."/>
            <person name="Zhou Y.H."/>
            <person name="Cheng J.X."/>
            <person name="Dai P.F."/>
            <person name="Guo W.B."/>
            <person name="Han X.H."/>
            <person name="Huang E.J."/>
            <person name="Li L.F."/>
            <person name="Wei W."/>
            <person name="Gao Y.C."/>
            <person name="Liu J.Z."/>
            <person name="Shao H.Z."/>
            <person name="Wang X."/>
            <person name="Wang C.C."/>
            <person name="Yang T.C."/>
            <person name="Huo Q.B."/>
            <person name="Li W."/>
            <person name="Chen H.Y."/>
            <person name="Chen S.E."/>
            <person name="Zhou L.G."/>
            <person name="Ni X.B."/>
            <person name="Tian J.H."/>
            <person name="Sheng Y."/>
            <person name="Liu T."/>
            <person name="Pan Y.S."/>
            <person name="Xia L.Y."/>
            <person name="Li J."/>
            <person name="Zhao F."/>
            <person name="Cao W.C."/>
        </authorList>
    </citation>
    <scope>NUCLEOTIDE SEQUENCE [LARGE SCALE GENOMIC DNA]</scope>
    <source>
        <strain evidence="1">Iper-2018</strain>
    </source>
</reference>
<proteinExistence type="predicted"/>
<accession>A0AC60QNU4</accession>
<feature type="non-terminal residue" evidence="1">
    <location>
        <position position="569"/>
    </location>
</feature>
<feature type="non-terminal residue" evidence="1">
    <location>
        <position position="1"/>
    </location>
</feature>
<keyword evidence="2" id="KW-1185">Reference proteome</keyword>
<comment type="caution">
    <text evidence="1">The sequence shown here is derived from an EMBL/GenBank/DDBJ whole genome shotgun (WGS) entry which is preliminary data.</text>
</comment>
<dbReference type="EMBL" id="JABSTQ010006119">
    <property type="protein sequence ID" value="KAG0437898.1"/>
    <property type="molecule type" value="Genomic_DNA"/>
</dbReference>
<evidence type="ECO:0000313" key="2">
    <source>
        <dbReference type="Proteomes" id="UP000805193"/>
    </source>
</evidence>